<feature type="compositionally biased region" description="Polar residues" evidence="1">
    <location>
        <begin position="40"/>
        <end position="53"/>
    </location>
</feature>
<organism evidence="2 3">
    <name type="scientific">Pleuronectes platessa</name>
    <name type="common">European plaice</name>
    <dbReference type="NCBI Taxonomy" id="8262"/>
    <lineage>
        <taxon>Eukaryota</taxon>
        <taxon>Metazoa</taxon>
        <taxon>Chordata</taxon>
        <taxon>Craniata</taxon>
        <taxon>Vertebrata</taxon>
        <taxon>Euteleostomi</taxon>
        <taxon>Actinopterygii</taxon>
        <taxon>Neopterygii</taxon>
        <taxon>Teleostei</taxon>
        <taxon>Neoteleostei</taxon>
        <taxon>Acanthomorphata</taxon>
        <taxon>Carangaria</taxon>
        <taxon>Pleuronectiformes</taxon>
        <taxon>Pleuronectoidei</taxon>
        <taxon>Pleuronectidae</taxon>
        <taxon>Pleuronectes</taxon>
    </lineage>
</organism>
<feature type="region of interest" description="Disordered" evidence="1">
    <location>
        <begin position="40"/>
        <end position="61"/>
    </location>
</feature>
<comment type="caution">
    <text evidence="2">The sequence shown here is derived from an EMBL/GenBank/DDBJ whole genome shotgun (WGS) entry which is preliminary data.</text>
</comment>
<sequence>MSSQSAGSQGQTPVTPHTLSPSLLLQRFSGQSAELRCISAQTGASGSSGNVPDQPSLIRKRSMATPLTRGCVINTERLEDHDVIFLLSGGSK</sequence>
<name>A0A9N7YI81_PLEPL</name>
<evidence type="ECO:0000256" key="1">
    <source>
        <dbReference type="SAM" id="MobiDB-lite"/>
    </source>
</evidence>
<evidence type="ECO:0000313" key="2">
    <source>
        <dbReference type="EMBL" id="CAB1425134.1"/>
    </source>
</evidence>
<feature type="region of interest" description="Disordered" evidence="1">
    <location>
        <begin position="1"/>
        <end position="21"/>
    </location>
</feature>
<evidence type="ECO:0000313" key="3">
    <source>
        <dbReference type="Proteomes" id="UP001153269"/>
    </source>
</evidence>
<dbReference type="AlphaFoldDB" id="A0A9N7YI81"/>
<reference evidence="2" key="1">
    <citation type="submission" date="2020-03" db="EMBL/GenBank/DDBJ databases">
        <authorList>
            <person name="Weist P."/>
        </authorList>
    </citation>
    <scope>NUCLEOTIDE SEQUENCE</scope>
</reference>
<dbReference type="EMBL" id="CADEAL010000779">
    <property type="protein sequence ID" value="CAB1425134.1"/>
    <property type="molecule type" value="Genomic_DNA"/>
</dbReference>
<proteinExistence type="predicted"/>
<protein>
    <submittedName>
        <fullName evidence="2">Uncharacterized protein</fullName>
    </submittedName>
</protein>
<accession>A0A9N7YI81</accession>
<dbReference type="Proteomes" id="UP001153269">
    <property type="component" value="Unassembled WGS sequence"/>
</dbReference>
<keyword evidence="3" id="KW-1185">Reference proteome</keyword>
<gene>
    <name evidence="2" type="ORF">PLEPLA_LOCUS13064</name>
</gene>